<keyword evidence="5" id="KW-0812">Transmembrane</keyword>
<sequence length="88" mass="10241">MEENKYHLTVKNLRLLKWFIKNCPRADFLIKADDDAFLNIPVLNAYLHTINSTILSKGYIGGLVHEGRAAHSRNPFSKWEDRFPYIHG</sequence>
<dbReference type="PANTHER" id="PTHR11214:SF3">
    <property type="entry name" value="BETA-1,3-GALACTOSYLTRANSFERASE 6"/>
    <property type="match status" value="1"/>
</dbReference>
<keyword evidence="12" id="KW-1185">Reference proteome</keyword>
<keyword evidence="6" id="KW-0735">Signal-anchor</keyword>
<gene>
    <name evidence="11" type="ORF">AFUS01_LOCUS36363</name>
</gene>
<comment type="caution">
    <text evidence="11">The sequence shown here is derived from an EMBL/GenBank/DDBJ whole genome shotgun (WGS) entry which is preliminary data.</text>
</comment>
<dbReference type="PANTHER" id="PTHR11214">
    <property type="entry name" value="BETA-1,3-N-ACETYLGLUCOSAMINYLTRANSFERASE"/>
    <property type="match status" value="1"/>
</dbReference>
<keyword evidence="4" id="KW-0808">Transferase</keyword>
<dbReference type="Proteomes" id="UP000708208">
    <property type="component" value="Unassembled WGS sequence"/>
</dbReference>
<evidence type="ECO:0000256" key="10">
    <source>
        <dbReference type="RuleBase" id="RU363063"/>
    </source>
</evidence>
<evidence type="ECO:0000256" key="5">
    <source>
        <dbReference type="ARBA" id="ARBA00022692"/>
    </source>
</evidence>
<evidence type="ECO:0000256" key="8">
    <source>
        <dbReference type="ARBA" id="ARBA00023034"/>
    </source>
</evidence>
<evidence type="ECO:0000256" key="7">
    <source>
        <dbReference type="ARBA" id="ARBA00022989"/>
    </source>
</evidence>
<evidence type="ECO:0000256" key="9">
    <source>
        <dbReference type="ARBA" id="ARBA00023136"/>
    </source>
</evidence>
<keyword evidence="7" id="KW-1133">Transmembrane helix</keyword>
<dbReference type="AlphaFoldDB" id="A0A8J2L2F3"/>
<evidence type="ECO:0000313" key="12">
    <source>
        <dbReference type="Proteomes" id="UP000708208"/>
    </source>
</evidence>
<reference evidence="11" key="1">
    <citation type="submission" date="2021-06" db="EMBL/GenBank/DDBJ databases">
        <authorList>
            <person name="Hodson N. C."/>
            <person name="Mongue J. A."/>
            <person name="Jaron S. K."/>
        </authorList>
    </citation>
    <scope>NUCLEOTIDE SEQUENCE</scope>
</reference>
<proteinExistence type="inferred from homology"/>
<dbReference type="GO" id="GO:0016758">
    <property type="term" value="F:hexosyltransferase activity"/>
    <property type="evidence" value="ECO:0007669"/>
    <property type="project" value="InterPro"/>
</dbReference>
<evidence type="ECO:0000313" key="11">
    <source>
        <dbReference type="EMBL" id="CAG7826306.1"/>
    </source>
</evidence>
<dbReference type="GO" id="GO:0006493">
    <property type="term" value="P:protein O-linked glycosylation"/>
    <property type="evidence" value="ECO:0007669"/>
    <property type="project" value="TreeGrafter"/>
</dbReference>
<comment type="subcellular location">
    <subcellularLocation>
        <location evidence="1 10">Golgi apparatus membrane</location>
        <topology evidence="1 10">Single-pass type II membrane protein</topology>
    </subcellularLocation>
</comment>
<keyword evidence="9" id="KW-0472">Membrane</keyword>
<evidence type="ECO:0000256" key="6">
    <source>
        <dbReference type="ARBA" id="ARBA00022968"/>
    </source>
</evidence>
<keyword evidence="3 10" id="KW-0328">Glycosyltransferase</keyword>
<dbReference type="Pfam" id="PF01762">
    <property type="entry name" value="Galactosyl_T"/>
    <property type="match status" value="1"/>
</dbReference>
<dbReference type="InterPro" id="IPR002659">
    <property type="entry name" value="Glyco_trans_31"/>
</dbReference>
<evidence type="ECO:0000256" key="4">
    <source>
        <dbReference type="ARBA" id="ARBA00022679"/>
    </source>
</evidence>
<evidence type="ECO:0000256" key="3">
    <source>
        <dbReference type="ARBA" id="ARBA00022676"/>
    </source>
</evidence>
<comment type="similarity">
    <text evidence="2 10">Belongs to the glycosyltransferase 31 family.</text>
</comment>
<organism evidence="11 12">
    <name type="scientific">Allacma fusca</name>
    <dbReference type="NCBI Taxonomy" id="39272"/>
    <lineage>
        <taxon>Eukaryota</taxon>
        <taxon>Metazoa</taxon>
        <taxon>Ecdysozoa</taxon>
        <taxon>Arthropoda</taxon>
        <taxon>Hexapoda</taxon>
        <taxon>Collembola</taxon>
        <taxon>Symphypleona</taxon>
        <taxon>Sminthuridae</taxon>
        <taxon>Allacma</taxon>
    </lineage>
</organism>
<accession>A0A8J2L2F3</accession>
<name>A0A8J2L2F3_9HEXA</name>
<evidence type="ECO:0000256" key="1">
    <source>
        <dbReference type="ARBA" id="ARBA00004323"/>
    </source>
</evidence>
<dbReference type="EMBL" id="CAJVCH010539304">
    <property type="protein sequence ID" value="CAG7826306.1"/>
    <property type="molecule type" value="Genomic_DNA"/>
</dbReference>
<evidence type="ECO:0000256" key="2">
    <source>
        <dbReference type="ARBA" id="ARBA00008661"/>
    </source>
</evidence>
<keyword evidence="8 10" id="KW-0333">Golgi apparatus</keyword>
<dbReference type="OrthoDB" id="7993964at2759"/>
<dbReference type="EC" id="2.4.1.-" evidence="10"/>
<protein>
    <recommendedName>
        <fullName evidence="10">Hexosyltransferase</fullName>
        <ecNumber evidence="10">2.4.1.-</ecNumber>
    </recommendedName>
</protein>
<dbReference type="GO" id="GO:0000139">
    <property type="term" value="C:Golgi membrane"/>
    <property type="evidence" value="ECO:0007669"/>
    <property type="project" value="UniProtKB-SubCell"/>
</dbReference>